<dbReference type="Gene3D" id="2.60.120.320">
    <property type="entry name" value="Thiamin pyrophosphokinase, thiamin-binding domain"/>
    <property type="match status" value="1"/>
</dbReference>
<keyword evidence="3" id="KW-0418">Kinase</keyword>
<accession>A0A9P0AZG3</accession>
<dbReference type="Proteomes" id="UP001154078">
    <property type="component" value="Chromosome 3"/>
</dbReference>
<dbReference type="CDD" id="cd07995">
    <property type="entry name" value="TPK"/>
    <property type="match status" value="1"/>
</dbReference>
<dbReference type="AlphaFoldDB" id="A0A9P0AZG3"/>
<dbReference type="Gene3D" id="3.40.50.10240">
    <property type="entry name" value="Thiamin pyrophosphokinase, catalytic domain"/>
    <property type="match status" value="1"/>
</dbReference>
<dbReference type="InterPro" id="IPR036759">
    <property type="entry name" value="TPK_catalytic_sf"/>
</dbReference>
<dbReference type="GO" id="GO:0006772">
    <property type="term" value="P:thiamine metabolic process"/>
    <property type="evidence" value="ECO:0007669"/>
    <property type="project" value="InterPro"/>
</dbReference>
<dbReference type="InterPro" id="IPR006282">
    <property type="entry name" value="Thi_PPkinase"/>
</dbReference>
<dbReference type="PANTHER" id="PTHR13622:SF8">
    <property type="entry name" value="THIAMIN PYROPHOSPHOKINASE 1"/>
    <property type="match status" value="1"/>
</dbReference>
<sequence>MKSQSEWNPCTHLMAKIPEVNYGIIVLNTPIDFNFNSQFIIKMWNNAKVRVTVDGGAKRWLNWLEANRYELNDVLIPDLLTGDLDSLHTEVLEMFRKSKTKVVETPDQNKTDFTKSLEQLDIYCKQENIKIDTVFVLADTCGRLDQIMANLNTMYKANSILEDVAVFQIASNSLSWVLHKGEHRILIPEELRSNHEWCALLPIGMPCQVTSTGLKWNLENGTLQFNGLVSSSNTYDDLSPVVTVQTDNPLVWSMGIDTLF</sequence>
<protein>
    <recommendedName>
        <fullName evidence="5">Thiamin pyrophosphokinase thiamin-binding domain-containing protein</fullName>
    </recommendedName>
</protein>
<dbReference type="NCBIfam" id="TIGR01378">
    <property type="entry name" value="thi_PPkinase"/>
    <property type="match status" value="1"/>
</dbReference>
<evidence type="ECO:0000256" key="3">
    <source>
        <dbReference type="ARBA" id="ARBA00022777"/>
    </source>
</evidence>
<dbReference type="SUPFAM" id="SSF63999">
    <property type="entry name" value="Thiamin pyrophosphokinase, catalytic domain"/>
    <property type="match status" value="1"/>
</dbReference>
<dbReference type="Pfam" id="PF04263">
    <property type="entry name" value="TPK_catalytic"/>
    <property type="match status" value="1"/>
</dbReference>
<keyword evidence="7" id="KW-1185">Reference proteome</keyword>
<dbReference type="SMART" id="SM00983">
    <property type="entry name" value="TPK_B1_binding"/>
    <property type="match status" value="1"/>
</dbReference>
<dbReference type="EMBL" id="OV121134">
    <property type="protein sequence ID" value="CAH0553109.1"/>
    <property type="molecule type" value="Genomic_DNA"/>
</dbReference>
<dbReference type="InterPro" id="IPR036371">
    <property type="entry name" value="TPK_B1-bd_sf"/>
</dbReference>
<dbReference type="GO" id="GO:0009229">
    <property type="term" value="P:thiamine diphosphate biosynthetic process"/>
    <property type="evidence" value="ECO:0007669"/>
    <property type="project" value="InterPro"/>
</dbReference>
<evidence type="ECO:0000256" key="2">
    <source>
        <dbReference type="ARBA" id="ARBA00022741"/>
    </source>
</evidence>
<dbReference type="InterPro" id="IPR007373">
    <property type="entry name" value="Thiamin_PyroPKinase_B1-bd"/>
</dbReference>
<dbReference type="PANTHER" id="PTHR13622">
    <property type="entry name" value="THIAMIN PYROPHOSPHOKINASE"/>
    <property type="match status" value="1"/>
</dbReference>
<keyword evidence="2" id="KW-0547">Nucleotide-binding</keyword>
<dbReference type="FunFam" id="3.40.50.10240:FF:000006">
    <property type="entry name" value="Thiamin pyrophosphokinase 1"/>
    <property type="match status" value="1"/>
</dbReference>
<dbReference type="InterPro" id="IPR007371">
    <property type="entry name" value="TPK_catalytic"/>
</dbReference>
<reference evidence="6" key="1">
    <citation type="submission" date="2021-12" db="EMBL/GenBank/DDBJ databases">
        <authorList>
            <person name="King R."/>
        </authorList>
    </citation>
    <scope>NUCLEOTIDE SEQUENCE</scope>
</reference>
<evidence type="ECO:0000313" key="6">
    <source>
        <dbReference type="EMBL" id="CAH0553109.1"/>
    </source>
</evidence>
<dbReference type="GO" id="GO:0004788">
    <property type="term" value="F:thiamine diphosphokinase activity"/>
    <property type="evidence" value="ECO:0007669"/>
    <property type="project" value="InterPro"/>
</dbReference>
<dbReference type="GO" id="GO:0016301">
    <property type="term" value="F:kinase activity"/>
    <property type="evidence" value="ECO:0007669"/>
    <property type="project" value="UniProtKB-KW"/>
</dbReference>
<keyword evidence="1" id="KW-0808">Transferase</keyword>
<name>A0A9P0AZG3_BRAAE</name>
<evidence type="ECO:0000256" key="1">
    <source>
        <dbReference type="ARBA" id="ARBA00022679"/>
    </source>
</evidence>
<proteinExistence type="predicted"/>
<dbReference type="GO" id="GO:0005524">
    <property type="term" value="F:ATP binding"/>
    <property type="evidence" value="ECO:0007669"/>
    <property type="project" value="UniProtKB-KW"/>
</dbReference>
<dbReference type="FunFam" id="2.60.120.320:FF:000001">
    <property type="entry name" value="Thiamine pyrophosphokinase"/>
    <property type="match status" value="1"/>
</dbReference>
<dbReference type="OrthoDB" id="25149at2759"/>
<organism evidence="6 7">
    <name type="scientific">Brassicogethes aeneus</name>
    <name type="common">Rape pollen beetle</name>
    <name type="synonym">Meligethes aeneus</name>
    <dbReference type="NCBI Taxonomy" id="1431903"/>
    <lineage>
        <taxon>Eukaryota</taxon>
        <taxon>Metazoa</taxon>
        <taxon>Ecdysozoa</taxon>
        <taxon>Arthropoda</taxon>
        <taxon>Hexapoda</taxon>
        <taxon>Insecta</taxon>
        <taxon>Pterygota</taxon>
        <taxon>Neoptera</taxon>
        <taxon>Endopterygota</taxon>
        <taxon>Coleoptera</taxon>
        <taxon>Polyphaga</taxon>
        <taxon>Cucujiformia</taxon>
        <taxon>Nitidulidae</taxon>
        <taxon>Meligethinae</taxon>
        <taxon>Brassicogethes</taxon>
    </lineage>
</organism>
<evidence type="ECO:0000313" key="7">
    <source>
        <dbReference type="Proteomes" id="UP001154078"/>
    </source>
</evidence>
<feature type="domain" description="Thiamin pyrophosphokinase thiamin-binding" evidence="5">
    <location>
        <begin position="181"/>
        <end position="250"/>
    </location>
</feature>
<evidence type="ECO:0000259" key="5">
    <source>
        <dbReference type="SMART" id="SM00983"/>
    </source>
</evidence>
<keyword evidence="4" id="KW-0067">ATP-binding</keyword>
<gene>
    <name evidence="6" type="ORF">MELIAE_LOCUS5200</name>
</gene>
<dbReference type="SUPFAM" id="SSF63862">
    <property type="entry name" value="Thiamin pyrophosphokinase, substrate-binding domain"/>
    <property type="match status" value="1"/>
</dbReference>
<evidence type="ECO:0000256" key="4">
    <source>
        <dbReference type="ARBA" id="ARBA00022840"/>
    </source>
</evidence>
<dbReference type="GO" id="GO:0030975">
    <property type="term" value="F:thiamine binding"/>
    <property type="evidence" value="ECO:0007669"/>
    <property type="project" value="InterPro"/>
</dbReference>
<dbReference type="Pfam" id="PF04265">
    <property type="entry name" value="TPK_B1_binding"/>
    <property type="match status" value="1"/>
</dbReference>